<sequence length="365" mass="40425">METWYKVKNVGEVDSPVLLVFPDRAKYNIELLKTMIIDVDRLRPHVKTHKTAELTLLQMEAGIRKFKCATIAEANMLGICGVPDVLLAYPLVGPKIDRFLDLVQSFPNTRFSTIVDSLTAAQALSEVSMLAGFTVPVFIDLNIGMGRTGMLPGESTMALYKKCAEMGGVSVQGFHAYDGHVREVDLAKRTVICDENFAPIEEMCDLLENEGFARPRIVIGGSPSFPIYAQCPEVECSPGTFILWDKGYDNMLPEQGFLPAVVILTRVVSMPATNRLCVDLGYKAIASENPLDNRVFFLDAPELRPVGHSEEHMVLEASAGHSWKVGDVLYALPMHICPTVALYDHLKVVIDGVVKDKWEVVARKR</sequence>
<dbReference type="InterPro" id="IPR051466">
    <property type="entry name" value="D-amino_acid_metab_enzyme"/>
</dbReference>
<comment type="similarity">
    <text evidence="1">Belongs to the DSD1 family.</text>
</comment>
<dbReference type="InterPro" id="IPR042208">
    <property type="entry name" value="D-ser_dehydrat-like_sf"/>
</dbReference>
<organism evidence="4 5">
    <name type="scientific">Sphingobacterium pedocola</name>
    <dbReference type="NCBI Taxonomy" id="2082722"/>
    <lineage>
        <taxon>Bacteria</taxon>
        <taxon>Pseudomonadati</taxon>
        <taxon>Bacteroidota</taxon>
        <taxon>Sphingobacteriia</taxon>
        <taxon>Sphingobacteriales</taxon>
        <taxon>Sphingobacteriaceae</taxon>
        <taxon>Sphingobacterium</taxon>
    </lineage>
</organism>
<dbReference type="PANTHER" id="PTHR28004">
    <property type="entry name" value="ZGC:162816-RELATED"/>
    <property type="match status" value="1"/>
</dbReference>
<keyword evidence="5" id="KW-1185">Reference proteome</keyword>
<name>A0ABR9TEG2_9SPHI</name>
<dbReference type="Proteomes" id="UP000618319">
    <property type="component" value="Unassembled WGS sequence"/>
</dbReference>
<dbReference type="RefSeq" id="WP_196941397.1">
    <property type="nucleotide sequence ID" value="NZ_MU158693.1"/>
</dbReference>
<dbReference type="Pfam" id="PF01168">
    <property type="entry name" value="Ala_racemase_N"/>
    <property type="match status" value="1"/>
</dbReference>
<protein>
    <submittedName>
        <fullName evidence="4">Threonine aldolase</fullName>
    </submittedName>
</protein>
<evidence type="ECO:0000313" key="5">
    <source>
        <dbReference type="Proteomes" id="UP000618319"/>
    </source>
</evidence>
<evidence type="ECO:0000256" key="1">
    <source>
        <dbReference type="ARBA" id="ARBA00005323"/>
    </source>
</evidence>
<dbReference type="SMART" id="SM01119">
    <property type="entry name" value="D-ser_dehydrat"/>
    <property type="match status" value="1"/>
</dbReference>
<evidence type="ECO:0000313" key="4">
    <source>
        <dbReference type="EMBL" id="MBE8723264.1"/>
    </source>
</evidence>
<dbReference type="Gene3D" id="2.40.37.20">
    <property type="entry name" value="D-serine dehydratase-like domain"/>
    <property type="match status" value="1"/>
</dbReference>
<dbReference type="Gene3D" id="3.20.20.10">
    <property type="entry name" value="Alanine racemase"/>
    <property type="match status" value="1"/>
</dbReference>
<reference evidence="4 5" key="1">
    <citation type="submission" date="2018-02" db="EMBL/GenBank/DDBJ databases">
        <title>Sphingobacterium KA21.</title>
        <authorList>
            <person name="Vasarhelyi B.M."/>
            <person name="Deshmukh S."/>
            <person name="Balint B."/>
            <person name="Kukolya J."/>
        </authorList>
    </citation>
    <scope>NUCLEOTIDE SEQUENCE [LARGE SCALE GENOMIC DNA]</scope>
    <source>
        <strain evidence="4 5">Ka21</strain>
    </source>
</reference>
<proteinExistence type="inferred from homology"/>
<dbReference type="EMBL" id="PSKQ01000027">
    <property type="protein sequence ID" value="MBE8723264.1"/>
    <property type="molecule type" value="Genomic_DNA"/>
</dbReference>
<dbReference type="InterPro" id="IPR001608">
    <property type="entry name" value="Ala_racemase_N"/>
</dbReference>
<dbReference type="InterPro" id="IPR026956">
    <property type="entry name" value="D-ser_dehydrat-like_dom"/>
</dbReference>
<dbReference type="CDD" id="cd06821">
    <property type="entry name" value="PLPDE_III_D-TA"/>
    <property type="match status" value="1"/>
</dbReference>
<evidence type="ECO:0000259" key="3">
    <source>
        <dbReference type="SMART" id="SM01119"/>
    </source>
</evidence>
<dbReference type="PANTHER" id="PTHR28004:SF2">
    <property type="entry name" value="D-SERINE DEHYDRATASE"/>
    <property type="match status" value="1"/>
</dbReference>
<accession>A0ABR9TEG2</accession>
<evidence type="ECO:0000256" key="2">
    <source>
        <dbReference type="ARBA" id="ARBA00023239"/>
    </source>
</evidence>
<dbReference type="Pfam" id="PF14031">
    <property type="entry name" value="D-ser_dehydrat"/>
    <property type="match status" value="1"/>
</dbReference>
<feature type="domain" description="D-serine dehydratase-like" evidence="3">
    <location>
        <begin position="260"/>
        <end position="350"/>
    </location>
</feature>
<dbReference type="SUPFAM" id="SSF51419">
    <property type="entry name" value="PLP-binding barrel"/>
    <property type="match status" value="1"/>
</dbReference>
<comment type="caution">
    <text evidence="4">The sequence shown here is derived from an EMBL/GenBank/DDBJ whole genome shotgun (WGS) entry which is preliminary data.</text>
</comment>
<gene>
    <name evidence="4" type="ORF">C4F40_21305</name>
</gene>
<keyword evidence="2" id="KW-0456">Lyase</keyword>
<dbReference type="InterPro" id="IPR029066">
    <property type="entry name" value="PLP-binding_barrel"/>
</dbReference>